<gene>
    <name evidence="2" type="ORF">KCMC57_65110</name>
</gene>
<protein>
    <submittedName>
        <fullName evidence="2">Uncharacterized protein</fullName>
    </submittedName>
</protein>
<sequence length="348" mass="38138">MSENSFVVRGWEAPEEVVLTRPLIHTKGLQPEDLGVLAALLLQNPNEPSTIKALAAELRELGWKMSLDRFEKVLARLTAAGHVYRESVFNPATKRPEWVSRVYRNPANNQSYLDRGSLEASQVSGGIGENPIPPVERASELGENPVSPGQSEIGENPSSGKTRVRKPDVPAGQGRDRGKPDSGFHPPHPPEEVDTSSPSPHDSASRPEEEVAVVHSLEKLLDAAMFLKKLPSPWTAGRSSAKRLAPKLLEALEEQGWPPLAKLTPRYGALLVRELTKNPEGINDYSRILPKRVEDLPLYEVVAGAPIPSQAGPARGLPEEIAEVRQQERPPLSPDTIAFLESMRKPKL</sequence>
<dbReference type="EMBL" id="AP035882">
    <property type="protein sequence ID" value="BFP50143.1"/>
    <property type="molecule type" value="Genomic_DNA"/>
</dbReference>
<dbReference type="RefSeq" id="WP_407992379.1">
    <property type="nucleotide sequence ID" value="NZ_AP035882.1"/>
</dbReference>
<keyword evidence="2" id="KW-0614">Plasmid</keyword>
<feature type="region of interest" description="Disordered" evidence="1">
    <location>
        <begin position="109"/>
        <end position="210"/>
    </location>
</feature>
<evidence type="ECO:0000313" key="2">
    <source>
        <dbReference type="EMBL" id="BFP50143.1"/>
    </source>
</evidence>
<name>A0AB33K4L7_9ACTN</name>
<dbReference type="KEGG" id="kic:KCMC57_65110"/>
<organism evidence="2">
    <name type="scientific">Kitasatospora sp. CMC57</name>
    <dbReference type="NCBI Taxonomy" id="3231513"/>
    <lineage>
        <taxon>Bacteria</taxon>
        <taxon>Bacillati</taxon>
        <taxon>Actinomycetota</taxon>
        <taxon>Actinomycetes</taxon>
        <taxon>Kitasatosporales</taxon>
        <taxon>Streptomycetaceae</taxon>
        <taxon>Kitasatospora</taxon>
    </lineage>
</organism>
<dbReference type="AlphaFoldDB" id="A0AB33K4L7"/>
<geneLocation type="plasmid" evidence="2">
    <name>pCMC57_01</name>
</geneLocation>
<accession>A0AB33K4L7</accession>
<reference evidence="2" key="1">
    <citation type="submission" date="2024-07" db="EMBL/GenBank/DDBJ databases">
        <title>Complete genome sequences of cellulolytic bacteria, Kitasatospora sp. CMC57 and Streptomyces sp. CMC78, isolated from Japanese agricultural soil.</title>
        <authorList>
            <person name="Hashimoto T."/>
            <person name="Ito M."/>
            <person name="Iwamoto M."/>
            <person name="Fukahori D."/>
            <person name="Shoda T."/>
            <person name="Sakoda M."/>
            <person name="Morohoshi T."/>
            <person name="Mitsuboshi M."/>
            <person name="Nishizawa T."/>
        </authorList>
    </citation>
    <scope>NUCLEOTIDE SEQUENCE</scope>
    <source>
        <strain evidence="2">CMC57</strain>
        <plasmid evidence="2">pCMC57_01</plasmid>
    </source>
</reference>
<evidence type="ECO:0000256" key="1">
    <source>
        <dbReference type="SAM" id="MobiDB-lite"/>
    </source>
</evidence>
<proteinExistence type="predicted"/>